<sequence length="413" mass="45948">MKRLFWGLLVLCIIVSSIVLPVSTHAEEGKKNNNPIILVHGFTGWGRDELLGVKYWGGVHDIQENLKRDGYSVHTAAVGPLSSNWDRACELYAEINGGTVDYGAAHAEKHGHDRYGRTYTGFVRNWSETNKVHLVGHSMGGQTIRTLVQILKEGNQEEREHAKQHVDVKMSPLFQGGKSYVHSVTTLATPHNGTTLADGSLLLPAVKQLLVVTAGIGENNNLSLYDFKLDQWGIKKKAGESFYQYSNRVLNSSILKDTKDISQWDLSTDGAKELNDWVKAQPDVYYFSYSGHATQAASITGLHFPHITMNKTLMGNAIFLGSYARYEQSRPFIDSSWWQNDGVVNTNSMVGPSTDVVVNNSGTPEHGKWNHIETKQNWDHLDMVGLSVSDSLGFSDINAFYRNIAEKLSNLPK</sequence>
<dbReference type="AlphaFoldDB" id="A0A2B6QSQ6"/>
<keyword evidence="4" id="KW-0964">Secreted</keyword>
<dbReference type="Gene3D" id="3.40.50.1820">
    <property type="entry name" value="alpha/beta hydrolase"/>
    <property type="match status" value="1"/>
</dbReference>
<dbReference type="GO" id="GO:0005576">
    <property type="term" value="C:extracellular region"/>
    <property type="evidence" value="ECO:0007669"/>
    <property type="project" value="UniProtKB-SubCell"/>
</dbReference>
<organism evidence="10 11">
    <name type="scientific">Bacillus pseudomycoides</name>
    <dbReference type="NCBI Taxonomy" id="64104"/>
    <lineage>
        <taxon>Bacteria</taxon>
        <taxon>Bacillati</taxon>
        <taxon>Bacillota</taxon>
        <taxon>Bacilli</taxon>
        <taxon>Bacillales</taxon>
        <taxon>Bacillaceae</taxon>
        <taxon>Bacillus</taxon>
        <taxon>Bacillus cereus group</taxon>
    </lineage>
</organism>
<evidence type="ECO:0000256" key="4">
    <source>
        <dbReference type="ARBA" id="ARBA00022525"/>
    </source>
</evidence>
<evidence type="ECO:0000256" key="5">
    <source>
        <dbReference type="ARBA" id="ARBA00022729"/>
    </source>
</evidence>
<gene>
    <name evidence="10" type="ORF">CN613_09910</name>
</gene>
<accession>A0A2B6QSQ6</accession>
<evidence type="ECO:0000256" key="2">
    <source>
        <dbReference type="ARBA" id="ARBA00004613"/>
    </source>
</evidence>
<keyword evidence="6" id="KW-0378">Hydrolase</keyword>
<proteinExistence type="predicted"/>
<dbReference type="InterPro" id="IPR056304">
    <property type="entry name" value="Lip-like_C"/>
</dbReference>
<comment type="catalytic activity">
    <reaction evidence="1">
        <text>a triacylglycerol + H2O = a diacylglycerol + a fatty acid + H(+)</text>
        <dbReference type="Rhea" id="RHEA:12044"/>
        <dbReference type="ChEBI" id="CHEBI:15377"/>
        <dbReference type="ChEBI" id="CHEBI:15378"/>
        <dbReference type="ChEBI" id="CHEBI:17855"/>
        <dbReference type="ChEBI" id="CHEBI:18035"/>
        <dbReference type="ChEBI" id="CHEBI:28868"/>
        <dbReference type="EC" id="3.1.1.3"/>
    </reaction>
</comment>
<comment type="caution">
    <text evidence="10">The sequence shown here is derived from an EMBL/GenBank/DDBJ whole genome shotgun (WGS) entry which is preliminary data.</text>
</comment>
<dbReference type="GO" id="GO:0016042">
    <property type="term" value="P:lipid catabolic process"/>
    <property type="evidence" value="ECO:0007669"/>
    <property type="project" value="UniProtKB-KW"/>
</dbReference>
<feature type="domain" description="Lipase-like C-terminal" evidence="9">
    <location>
        <begin position="32"/>
        <end position="408"/>
    </location>
</feature>
<evidence type="ECO:0000256" key="7">
    <source>
        <dbReference type="ARBA" id="ARBA00022963"/>
    </source>
</evidence>
<dbReference type="Pfam" id="PF24708">
    <property type="entry name" value="Lip_C"/>
    <property type="match status" value="1"/>
</dbReference>
<keyword evidence="7" id="KW-0442">Lipid degradation</keyword>
<dbReference type="InterPro" id="IPR029058">
    <property type="entry name" value="AB_hydrolase_fold"/>
</dbReference>
<dbReference type="Proteomes" id="UP000219775">
    <property type="component" value="Unassembled WGS sequence"/>
</dbReference>
<evidence type="ECO:0000256" key="1">
    <source>
        <dbReference type="ARBA" id="ARBA00001024"/>
    </source>
</evidence>
<reference evidence="10 11" key="1">
    <citation type="submission" date="2017-09" db="EMBL/GenBank/DDBJ databases">
        <title>Large-scale bioinformatics analysis of Bacillus genomes uncovers conserved roles of natural products in bacterial physiology.</title>
        <authorList>
            <consortium name="Agbiome Team Llc"/>
            <person name="Bleich R.M."/>
            <person name="Grubbs K.J."/>
            <person name="Santa Maria K.C."/>
            <person name="Allen S.E."/>
            <person name="Farag S."/>
            <person name="Shank E.A."/>
            <person name="Bowers A."/>
        </authorList>
    </citation>
    <scope>NUCLEOTIDE SEQUENCE [LARGE SCALE GENOMIC DNA]</scope>
    <source>
        <strain evidence="10 11">AFS009893</strain>
    </source>
</reference>
<dbReference type="PANTHER" id="PTHR34043">
    <property type="entry name" value="ALPHA/BETA-HYDROLASES SUPERFAMILY PROTEIN"/>
    <property type="match status" value="1"/>
</dbReference>
<dbReference type="GO" id="GO:0004806">
    <property type="term" value="F:triacylglycerol lipase activity"/>
    <property type="evidence" value="ECO:0007669"/>
    <property type="project" value="UniProtKB-EC"/>
</dbReference>
<dbReference type="EC" id="3.1.1.3" evidence="3"/>
<dbReference type="EMBL" id="NUDP01000036">
    <property type="protein sequence ID" value="PEM70187.1"/>
    <property type="molecule type" value="Genomic_DNA"/>
</dbReference>
<dbReference type="SUPFAM" id="SSF53474">
    <property type="entry name" value="alpha/beta-Hydrolases"/>
    <property type="match status" value="1"/>
</dbReference>
<name>A0A2B6QSQ6_9BACI</name>
<evidence type="ECO:0000313" key="10">
    <source>
        <dbReference type="EMBL" id="PEM70187.1"/>
    </source>
</evidence>
<dbReference type="RefSeq" id="WP_097848426.1">
    <property type="nucleotide sequence ID" value="NZ_NUBH01000139.1"/>
</dbReference>
<evidence type="ECO:0000313" key="11">
    <source>
        <dbReference type="Proteomes" id="UP000219775"/>
    </source>
</evidence>
<evidence type="ECO:0000256" key="6">
    <source>
        <dbReference type="ARBA" id="ARBA00022801"/>
    </source>
</evidence>
<evidence type="ECO:0000256" key="8">
    <source>
        <dbReference type="ARBA" id="ARBA00023098"/>
    </source>
</evidence>
<evidence type="ECO:0000256" key="3">
    <source>
        <dbReference type="ARBA" id="ARBA00013279"/>
    </source>
</evidence>
<comment type="subcellular location">
    <subcellularLocation>
        <location evidence="2">Secreted</location>
    </subcellularLocation>
</comment>
<keyword evidence="8" id="KW-0443">Lipid metabolism</keyword>
<evidence type="ECO:0000259" key="9">
    <source>
        <dbReference type="Pfam" id="PF24708"/>
    </source>
</evidence>
<protein>
    <recommendedName>
        <fullName evidence="3">triacylglycerol lipase</fullName>
        <ecNumber evidence="3">3.1.1.3</ecNumber>
    </recommendedName>
</protein>
<keyword evidence="5" id="KW-0732">Signal</keyword>
<dbReference type="PANTHER" id="PTHR34043:SF3">
    <property type="entry name" value="ALPHA_BETA-HYDROLASES SUPERFAMILY PROTEIN"/>
    <property type="match status" value="1"/>
</dbReference>